<reference evidence="2 3" key="1">
    <citation type="submission" date="2020-09" db="EMBL/GenBank/DDBJ databases">
        <title>Sinomicrobium weinanense sp. nov., a halophilic bacteria isolated from saline-alkali soil.</title>
        <authorList>
            <person name="Wu P."/>
            <person name="Ren H."/>
            <person name="Mei Y."/>
            <person name="Liang Y."/>
            <person name="Chen Z."/>
        </authorList>
    </citation>
    <scope>NUCLEOTIDE SEQUENCE [LARGE SCALE GENOMIC DNA]</scope>
    <source>
        <strain evidence="2 3">FJxs</strain>
    </source>
</reference>
<dbReference type="AlphaFoldDB" id="A0A926JPV0"/>
<evidence type="ECO:0000256" key="1">
    <source>
        <dbReference type="SAM" id="Phobius"/>
    </source>
</evidence>
<sequence>MSWLEKIQAPKFYRFIYYKSYKLFSKVSDDAPLAAEYVLFITLLFQLVFLIGLMSIVSGVNLWGEYITGHNKAVAIFFIALFLGMVYLLFVYKKKWKRIVEEFDKKNGKNNRGVGYLFLYIVGSIGLFALGVWFLTFNNPNYI</sequence>
<comment type="caution">
    <text evidence="2">The sequence shown here is derived from an EMBL/GenBank/DDBJ whole genome shotgun (WGS) entry which is preliminary data.</text>
</comment>
<dbReference type="Proteomes" id="UP000653730">
    <property type="component" value="Unassembled WGS sequence"/>
</dbReference>
<name>A0A926JPV0_9FLAO</name>
<organism evidence="2 3">
    <name type="scientific">Sinomicrobium weinanense</name>
    <dbReference type="NCBI Taxonomy" id="2842200"/>
    <lineage>
        <taxon>Bacteria</taxon>
        <taxon>Pseudomonadati</taxon>
        <taxon>Bacteroidota</taxon>
        <taxon>Flavobacteriia</taxon>
        <taxon>Flavobacteriales</taxon>
        <taxon>Flavobacteriaceae</taxon>
        <taxon>Sinomicrobium</taxon>
    </lineage>
</organism>
<keyword evidence="1" id="KW-0472">Membrane</keyword>
<evidence type="ECO:0000313" key="3">
    <source>
        <dbReference type="Proteomes" id="UP000653730"/>
    </source>
</evidence>
<keyword evidence="3" id="KW-1185">Reference proteome</keyword>
<feature type="transmembrane region" description="Helical" evidence="1">
    <location>
        <begin position="37"/>
        <end position="61"/>
    </location>
</feature>
<protein>
    <submittedName>
        <fullName evidence="2">Uncharacterized protein</fullName>
    </submittedName>
</protein>
<feature type="transmembrane region" description="Helical" evidence="1">
    <location>
        <begin position="113"/>
        <end position="135"/>
    </location>
</feature>
<dbReference type="RefSeq" id="WP_187964429.1">
    <property type="nucleotide sequence ID" value="NZ_JACVDC010000008.1"/>
</dbReference>
<feature type="transmembrane region" description="Helical" evidence="1">
    <location>
        <begin position="73"/>
        <end position="92"/>
    </location>
</feature>
<accession>A0A926JPV0</accession>
<dbReference type="EMBL" id="JACVDC010000008">
    <property type="protein sequence ID" value="MBC9795275.1"/>
    <property type="molecule type" value="Genomic_DNA"/>
</dbReference>
<proteinExistence type="predicted"/>
<evidence type="ECO:0000313" key="2">
    <source>
        <dbReference type="EMBL" id="MBC9795275.1"/>
    </source>
</evidence>
<keyword evidence="1" id="KW-0812">Transmembrane</keyword>
<gene>
    <name evidence="2" type="ORF">IBL28_04805</name>
</gene>
<keyword evidence="1" id="KW-1133">Transmembrane helix</keyword>